<accession>A0ABN3URU2</accession>
<dbReference type="Pfam" id="PF13508">
    <property type="entry name" value="Acetyltransf_7"/>
    <property type="match status" value="1"/>
</dbReference>
<evidence type="ECO:0000313" key="3">
    <source>
        <dbReference type="Proteomes" id="UP001501326"/>
    </source>
</evidence>
<gene>
    <name evidence="2" type="ORF">GCM10009867_25140</name>
</gene>
<dbReference type="Gene3D" id="3.40.630.30">
    <property type="match status" value="1"/>
</dbReference>
<dbReference type="InterPro" id="IPR016181">
    <property type="entry name" value="Acyl_CoA_acyltransferase"/>
</dbReference>
<keyword evidence="3" id="KW-1185">Reference proteome</keyword>
<dbReference type="EMBL" id="BAAARN010000003">
    <property type="protein sequence ID" value="GAA2737552.1"/>
    <property type="molecule type" value="Genomic_DNA"/>
</dbReference>
<comment type="caution">
    <text evidence="2">The sequence shown here is derived from an EMBL/GenBank/DDBJ whole genome shotgun (WGS) entry which is preliminary data.</text>
</comment>
<evidence type="ECO:0000313" key="2">
    <source>
        <dbReference type="EMBL" id="GAA2737552.1"/>
    </source>
</evidence>
<dbReference type="RefSeq" id="WP_344193908.1">
    <property type="nucleotide sequence ID" value="NZ_BAAARN010000003.1"/>
</dbReference>
<dbReference type="Proteomes" id="UP001501326">
    <property type="component" value="Unassembled WGS sequence"/>
</dbReference>
<sequence length="153" mass="16702">MTGLANSAVLRPAKGPDALALKELEKAANLIALSHIYPPSQFPYPDADVLARWEAVLADPATTTLVGTDAQGLTCFVAFDHGARLRHLAVRPDLWGSGLAASLLAASTATRLWCLEQNHRARRLYERHGWVPTGVSQPSEFPPHPVEVEYRRS</sequence>
<protein>
    <recommendedName>
        <fullName evidence="1">N-acetyltransferase domain-containing protein</fullName>
    </recommendedName>
</protein>
<dbReference type="PROSITE" id="PS51186">
    <property type="entry name" value="GNAT"/>
    <property type="match status" value="1"/>
</dbReference>
<proteinExistence type="predicted"/>
<dbReference type="InterPro" id="IPR000182">
    <property type="entry name" value="GNAT_dom"/>
</dbReference>
<feature type="domain" description="N-acetyltransferase" evidence="1">
    <location>
        <begin position="8"/>
        <end position="153"/>
    </location>
</feature>
<evidence type="ECO:0000259" key="1">
    <source>
        <dbReference type="PROSITE" id="PS51186"/>
    </source>
</evidence>
<name>A0ABN3URU2_9MICO</name>
<organism evidence="2 3">
    <name type="scientific">Pedococcus aerophilus</name>
    <dbReference type="NCBI Taxonomy" id="436356"/>
    <lineage>
        <taxon>Bacteria</taxon>
        <taxon>Bacillati</taxon>
        <taxon>Actinomycetota</taxon>
        <taxon>Actinomycetes</taxon>
        <taxon>Micrococcales</taxon>
        <taxon>Intrasporangiaceae</taxon>
        <taxon>Pedococcus</taxon>
    </lineage>
</organism>
<dbReference type="SUPFAM" id="SSF55729">
    <property type="entry name" value="Acyl-CoA N-acyltransferases (Nat)"/>
    <property type="match status" value="1"/>
</dbReference>
<reference evidence="2 3" key="1">
    <citation type="journal article" date="2019" name="Int. J. Syst. Evol. Microbiol.">
        <title>The Global Catalogue of Microorganisms (GCM) 10K type strain sequencing project: providing services to taxonomists for standard genome sequencing and annotation.</title>
        <authorList>
            <consortium name="The Broad Institute Genomics Platform"/>
            <consortium name="The Broad Institute Genome Sequencing Center for Infectious Disease"/>
            <person name="Wu L."/>
            <person name="Ma J."/>
        </authorList>
    </citation>
    <scope>NUCLEOTIDE SEQUENCE [LARGE SCALE GENOMIC DNA]</scope>
    <source>
        <strain evidence="2 3">JCM 16378</strain>
    </source>
</reference>